<dbReference type="InterPro" id="IPR002549">
    <property type="entry name" value="AI-2E-like"/>
</dbReference>
<comment type="caution">
    <text evidence="10">The sequence shown here is derived from an EMBL/GenBank/DDBJ whole genome shotgun (WGS) entry which is preliminary data.</text>
</comment>
<organism evidence="10 11">
    <name type="scientific">Cellulomonas fengjieae</name>
    <dbReference type="NCBI Taxonomy" id="2819978"/>
    <lineage>
        <taxon>Bacteria</taxon>
        <taxon>Bacillati</taxon>
        <taxon>Actinomycetota</taxon>
        <taxon>Actinomycetes</taxon>
        <taxon>Micrococcales</taxon>
        <taxon>Cellulomonadaceae</taxon>
        <taxon>Cellulomonas</taxon>
    </lineage>
</organism>
<evidence type="ECO:0000256" key="8">
    <source>
        <dbReference type="SAM" id="MobiDB-lite"/>
    </source>
</evidence>
<proteinExistence type="inferred from homology"/>
<gene>
    <name evidence="10" type="ORF">J4035_15500</name>
</gene>
<evidence type="ECO:0000256" key="4">
    <source>
        <dbReference type="ARBA" id="ARBA00022475"/>
    </source>
</evidence>
<feature type="transmembrane region" description="Helical" evidence="9">
    <location>
        <begin position="12"/>
        <end position="28"/>
    </location>
</feature>
<evidence type="ECO:0000256" key="6">
    <source>
        <dbReference type="ARBA" id="ARBA00022989"/>
    </source>
</evidence>
<evidence type="ECO:0000256" key="5">
    <source>
        <dbReference type="ARBA" id="ARBA00022692"/>
    </source>
</evidence>
<evidence type="ECO:0000256" key="2">
    <source>
        <dbReference type="ARBA" id="ARBA00009773"/>
    </source>
</evidence>
<keyword evidence="11" id="KW-1185">Reference proteome</keyword>
<evidence type="ECO:0000256" key="7">
    <source>
        <dbReference type="ARBA" id="ARBA00023136"/>
    </source>
</evidence>
<feature type="transmembrane region" description="Helical" evidence="9">
    <location>
        <begin position="141"/>
        <end position="161"/>
    </location>
</feature>
<protein>
    <submittedName>
        <fullName evidence="10">AI-2E family transporter</fullName>
    </submittedName>
</protein>
<feature type="transmembrane region" description="Helical" evidence="9">
    <location>
        <begin position="197"/>
        <end position="219"/>
    </location>
</feature>
<feature type="compositionally biased region" description="Low complexity" evidence="8">
    <location>
        <begin position="355"/>
        <end position="370"/>
    </location>
</feature>
<feature type="transmembrane region" description="Helical" evidence="9">
    <location>
        <begin position="259"/>
        <end position="280"/>
    </location>
</feature>
<dbReference type="Proteomes" id="UP000678317">
    <property type="component" value="Unassembled WGS sequence"/>
</dbReference>
<dbReference type="PANTHER" id="PTHR21716">
    <property type="entry name" value="TRANSMEMBRANE PROTEIN"/>
    <property type="match status" value="1"/>
</dbReference>
<keyword evidence="5 9" id="KW-0812">Transmembrane</keyword>
<name>A0ABS3SJX3_9CELL</name>
<feature type="transmembrane region" description="Helical" evidence="9">
    <location>
        <begin position="225"/>
        <end position="247"/>
    </location>
</feature>
<comment type="subcellular location">
    <subcellularLocation>
        <location evidence="1">Cell membrane</location>
        <topology evidence="1">Multi-pass membrane protein</topology>
    </subcellularLocation>
</comment>
<keyword evidence="3" id="KW-0813">Transport</keyword>
<evidence type="ECO:0000313" key="11">
    <source>
        <dbReference type="Proteomes" id="UP000678317"/>
    </source>
</evidence>
<feature type="transmembrane region" description="Helical" evidence="9">
    <location>
        <begin position="34"/>
        <end position="51"/>
    </location>
</feature>
<keyword evidence="4" id="KW-1003">Cell membrane</keyword>
<dbReference type="RefSeq" id="WP_208290200.1">
    <property type="nucleotide sequence ID" value="NZ_CP074404.1"/>
</dbReference>
<feature type="transmembrane region" description="Helical" evidence="9">
    <location>
        <begin position="63"/>
        <end position="88"/>
    </location>
</feature>
<keyword evidence="6 9" id="KW-1133">Transmembrane helix</keyword>
<reference evidence="10 11" key="1">
    <citation type="submission" date="2021-03" db="EMBL/GenBank/DDBJ databases">
        <title>novel species in genus Cellulomonas.</title>
        <authorList>
            <person name="Zhang G."/>
        </authorList>
    </citation>
    <scope>NUCLEOTIDE SEQUENCE [LARGE SCALE GENOMIC DNA]</scope>
    <source>
        <strain evidence="11">zg-ZUI188</strain>
    </source>
</reference>
<comment type="similarity">
    <text evidence="2">Belongs to the autoinducer-2 exporter (AI-2E) (TC 2.A.86) family.</text>
</comment>
<dbReference type="EMBL" id="JAGFBM010000009">
    <property type="protein sequence ID" value="MBO3086047.1"/>
    <property type="molecule type" value="Genomic_DNA"/>
</dbReference>
<accession>A0ABS3SJX3</accession>
<keyword evidence="7 9" id="KW-0472">Membrane</keyword>
<evidence type="ECO:0000256" key="3">
    <source>
        <dbReference type="ARBA" id="ARBA00022448"/>
    </source>
</evidence>
<dbReference type="Pfam" id="PF01594">
    <property type="entry name" value="AI-2E_transport"/>
    <property type="match status" value="1"/>
</dbReference>
<evidence type="ECO:0000313" key="10">
    <source>
        <dbReference type="EMBL" id="MBO3086047.1"/>
    </source>
</evidence>
<evidence type="ECO:0000256" key="9">
    <source>
        <dbReference type="SAM" id="Phobius"/>
    </source>
</evidence>
<feature type="transmembrane region" description="Helical" evidence="9">
    <location>
        <begin position="300"/>
        <end position="321"/>
    </location>
</feature>
<dbReference type="PANTHER" id="PTHR21716:SF53">
    <property type="entry name" value="PERMEASE PERM-RELATED"/>
    <property type="match status" value="1"/>
</dbReference>
<feature type="region of interest" description="Disordered" evidence="8">
    <location>
        <begin position="348"/>
        <end position="370"/>
    </location>
</feature>
<sequence length="370" mass="38604">MASPQGLAPPTRTLLFLASAVIVVAGLHAAREVLAPLFLATVLVIIVHPLRHPLERRGWPRPAATTVVIAVVYLILLVLVAMLVFAGMQFAGLVQTYVSELQDAIGGLSRWLASLGLDRSAVRTATDALQPSQLLGVATSVSGTVVGVASTLFVVVAYVIFVSVDAARYDEADDRFSSTHGDVLARATAVNIGVRRYFVVSASFGAVVAVIDGLALWALGVPAPAVWAILAFVTNFIPNIGFVIGVVPPALLALVVGGWPLALAVIAVYSAVNVVLQVLVQPKFVADAVNITLTLSFVSVIFWTFVIGPLGAILAVPLTLLARAVLLPGGPDSAWYLWLSGEDPPLRVPPPEPPVVADEAAPEADGTTTA</sequence>
<evidence type="ECO:0000256" key="1">
    <source>
        <dbReference type="ARBA" id="ARBA00004651"/>
    </source>
</evidence>